<feature type="transmembrane region" description="Helical" evidence="1">
    <location>
        <begin position="132"/>
        <end position="152"/>
    </location>
</feature>
<dbReference type="Proteomes" id="UP000015454">
    <property type="component" value="Unassembled WGS sequence"/>
</dbReference>
<keyword evidence="1" id="KW-0812">Transmembrane</keyword>
<feature type="transmembrane region" description="Helical" evidence="1">
    <location>
        <begin position="206"/>
        <end position="223"/>
    </location>
</feature>
<proteinExistence type="predicted"/>
<keyword evidence="1" id="KW-1133">Transmembrane helix</keyword>
<evidence type="ECO:0000313" key="3">
    <source>
        <dbReference type="Proteomes" id="UP000015454"/>
    </source>
</evidence>
<dbReference type="OrthoDB" id="314613at2"/>
<reference evidence="2" key="1">
    <citation type="submission" date="2013-05" db="EMBL/GenBank/DDBJ databases">
        <authorList>
            <person name="Harkins D.M."/>
            <person name="Durkin A.S."/>
            <person name="Brinkac L.M."/>
            <person name="Haft D.H."/>
            <person name="Selengut J.D."/>
            <person name="Sanka R."/>
            <person name="DePew J."/>
            <person name="Purushe J."/>
            <person name="Hartskeerl R.A."/>
            <person name="Ahmed A."/>
            <person name="van der Linden H."/>
            <person name="Goris M.G.A."/>
            <person name="Vinetz J.M."/>
            <person name="Sutton G.G."/>
            <person name="Nierman W.C."/>
            <person name="Fouts D.E."/>
        </authorList>
    </citation>
    <scope>NUCLEOTIDE SEQUENCE [LARGE SCALE GENOMIC DNA]</scope>
    <source>
        <strain evidence="2">5399</strain>
    </source>
</reference>
<feature type="transmembrane region" description="Helical" evidence="1">
    <location>
        <begin position="101"/>
        <end position="120"/>
    </location>
</feature>
<keyword evidence="3" id="KW-1185">Reference proteome</keyword>
<organism evidence="2 3">
    <name type="scientific">Leptospira broomii serovar Hurstbridge str. 5399</name>
    <dbReference type="NCBI Taxonomy" id="1049789"/>
    <lineage>
        <taxon>Bacteria</taxon>
        <taxon>Pseudomonadati</taxon>
        <taxon>Spirochaetota</taxon>
        <taxon>Spirochaetia</taxon>
        <taxon>Leptospirales</taxon>
        <taxon>Leptospiraceae</taxon>
        <taxon>Leptospira</taxon>
    </lineage>
</organism>
<evidence type="ECO:0000256" key="1">
    <source>
        <dbReference type="SAM" id="Phobius"/>
    </source>
</evidence>
<accession>T0F9E7</accession>
<dbReference type="RefSeq" id="WP_010568633.1">
    <property type="nucleotide sequence ID" value="NZ_AHMO02000008.1"/>
</dbReference>
<feature type="transmembrane region" description="Helical" evidence="1">
    <location>
        <begin position="71"/>
        <end position="89"/>
    </location>
</feature>
<protein>
    <submittedName>
        <fullName evidence="2">Membrane protein</fullName>
    </submittedName>
</protein>
<feature type="transmembrane region" description="Helical" evidence="1">
    <location>
        <begin position="328"/>
        <end position="353"/>
    </location>
</feature>
<gene>
    <name evidence="2" type="ORF">LEP1GSC050_4028</name>
</gene>
<feature type="transmembrane region" description="Helical" evidence="1">
    <location>
        <begin position="390"/>
        <end position="407"/>
    </location>
</feature>
<feature type="transmembrane region" description="Helical" evidence="1">
    <location>
        <begin position="365"/>
        <end position="384"/>
    </location>
</feature>
<feature type="transmembrane region" description="Helical" evidence="1">
    <location>
        <begin position="235"/>
        <end position="253"/>
    </location>
</feature>
<sequence length="546" mass="62451">MRNTLFLIFTILSAFLFALSLGTIAPNSQLADSFYNADSLFFPILYSEIFLREGILGVYGFTDWCWTPSPYFFPDAFFYFGLRTLFLFLDAGAWEYTHLTYAFVQWTYLLLGILFLIRTLRIGKKNLKAEYLFLGLGYLFGSVCILEQSRIFLFLPGYHTGTWASVSWAWSFYYLWKHSQKRIYFLACFLSSFLFGLSDLFFLPAFLIPLIFTEGISIFFTSGTARERLRNLSKCVIPVLLAMIAVKLVYSLLDKNKVILFPGLYASGRIAWKTILGNPAIWWPGFCGASVSVFIANRFELIGLVSTSTLYFLVQKNNLLRQSAITRILPATLFFSLGTIVPLFIVFIPAINGHAAQGTPPIDRYFGEMILAALGSLAGLLHVISNIKSYSRFSLLLSSILIIFVFYKTSSGEKGVLYYPESIACVDREIQARDWRRGLASFWESRPLRIFSRNRISVDDYLEDMSLFYWQNSFRWFLSDRTYSFAIMNGIKKDSFEMYFGSASAVIRCGDWNVYEVFDPTGAKSAALNSLNRRKIDLWKASIGKK</sequence>
<keyword evidence="1" id="KW-0472">Membrane</keyword>
<evidence type="ECO:0000313" key="2">
    <source>
        <dbReference type="EMBL" id="EQA44137.1"/>
    </source>
</evidence>
<feature type="transmembrane region" description="Helical" evidence="1">
    <location>
        <begin position="158"/>
        <end position="176"/>
    </location>
</feature>
<name>T0F9E7_9LEPT</name>
<dbReference type="EMBL" id="AHMO02000008">
    <property type="protein sequence ID" value="EQA44137.1"/>
    <property type="molecule type" value="Genomic_DNA"/>
</dbReference>
<dbReference type="STRING" id="1049789.LEP1GSC050_4028"/>
<comment type="caution">
    <text evidence="2">The sequence shown here is derived from an EMBL/GenBank/DDBJ whole genome shotgun (WGS) entry which is preliminary data.</text>
</comment>
<feature type="transmembrane region" description="Helical" evidence="1">
    <location>
        <begin position="40"/>
        <end position="59"/>
    </location>
</feature>
<feature type="transmembrane region" description="Helical" evidence="1">
    <location>
        <begin position="183"/>
        <end position="200"/>
    </location>
</feature>
<dbReference type="AlphaFoldDB" id="T0F9E7"/>